<name>A0A2S9YLJ1_9BACT</name>
<dbReference type="InterPro" id="IPR000014">
    <property type="entry name" value="PAS"/>
</dbReference>
<proteinExistence type="predicted"/>
<dbReference type="CDD" id="cd07041">
    <property type="entry name" value="STAS_RsbR_RsbS_like"/>
    <property type="match status" value="1"/>
</dbReference>
<evidence type="ECO:0000259" key="1">
    <source>
        <dbReference type="PROSITE" id="PS50801"/>
    </source>
</evidence>
<dbReference type="InterPro" id="IPR051932">
    <property type="entry name" value="Bact_StressResp_Reg"/>
</dbReference>
<dbReference type="RefSeq" id="WP_106091183.1">
    <property type="nucleotide sequence ID" value="NZ_PVNL01000086.1"/>
</dbReference>
<dbReference type="InterPro" id="IPR002645">
    <property type="entry name" value="STAS_dom"/>
</dbReference>
<sequence>MGTRTYDDLPVGVLIADDAIVIRTASASFLRDFSCLAEDVQDRELSELISPRDRRASMLIDRASTQAATEPVDTIAVVEVGEVARLARIVLVRESQQWMVLVECIDNPQNLVLQLFSEHRRWSAALRGSSDGLVFVDEALTITDYNARFVELMQFRSDHGVLLGEELLPGRELATLLAPAAFEPMRVRLDAMWSREGCSDEFMLHGRWLELDARPIYLPSKGLSGHAISLRDATDRHDMEHARAERQRELLRHSEEVIAAQRQAIRALTAPRIPIARGLTVVPLVGALDTQRLSEIVEDLLEGVARDGTRTLVLDITGVPEFDGAAAAGLLSAARSLRLIGVHPILTGVSPRTAQLLASEHVPTHGLEIHGSLEAAIASSMRRSSARPVTS</sequence>
<comment type="caution">
    <text evidence="2">The sequence shown here is derived from an EMBL/GenBank/DDBJ whole genome shotgun (WGS) entry which is preliminary data.</text>
</comment>
<feature type="domain" description="STAS" evidence="1">
    <location>
        <begin position="269"/>
        <end position="380"/>
    </location>
</feature>
<dbReference type="SUPFAM" id="SSF55785">
    <property type="entry name" value="PYP-like sensor domain (PAS domain)"/>
    <property type="match status" value="1"/>
</dbReference>
<dbReference type="Proteomes" id="UP000238823">
    <property type="component" value="Unassembled WGS sequence"/>
</dbReference>
<evidence type="ECO:0000313" key="3">
    <source>
        <dbReference type="Proteomes" id="UP000238823"/>
    </source>
</evidence>
<evidence type="ECO:0000313" key="2">
    <source>
        <dbReference type="EMBL" id="PRQ05981.1"/>
    </source>
</evidence>
<dbReference type="InterPro" id="IPR036513">
    <property type="entry name" value="STAS_dom_sf"/>
</dbReference>
<dbReference type="CDD" id="cd00130">
    <property type="entry name" value="PAS"/>
    <property type="match status" value="1"/>
</dbReference>
<dbReference type="SUPFAM" id="SSF52091">
    <property type="entry name" value="SpoIIaa-like"/>
    <property type="match status" value="1"/>
</dbReference>
<dbReference type="InterPro" id="IPR035965">
    <property type="entry name" value="PAS-like_dom_sf"/>
</dbReference>
<dbReference type="Pfam" id="PF13188">
    <property type="entry name" value="PAS_8"/>
    <property type="match status" value="1"/>
</dbReference>
<dbReference type="Pfam" id="PF01740">
    <property type="entry name" value="STAS"/>
    <property type="match status" value="1"/>
</dbReference>
<organism evidence="2 3">
    <name type="scientific">Enhygromyxa salina</name>
    <dbReference type="NCBI Taxonomy" id="215803"/>
    <lineage>
        <taxon>Bacteria</taxon>
        <taxon>Pseudomonadati</taxon>
        <taxon>Myxococcota</taxon>
        <taxon>Polyangia</taxon>
        <taxon>Nannocystales</taxon>
        <taxon>Nannocystaceae</taxon>
        <taxon>Enhygromyxa</taxon>
    </lineage>
</organism>
<dbReference type="PANTHER" id="PTHR33745:SF8">
    <property type="entry name" value="BLUE-LIGHT PHOTORECEPTOR"/>
    <property type="match status" value="1"/>
</dbReference>
<dbReference type="EMBL" id="PVNL01000086">
    <property type="protein sequence ID" value="PRQ05981.1"/>
    <property type="molecule type" value="Genomic_DNA"/>
</dbReference>
<dbReference type="PROSITE" id="PS50801">
    <property type="entry name" value="STAS"/>
    <property type="match status" value="1"/>
</dbReference>
<gene>
    <name evidence="2" type="primary">rsbRA_10</name>
    <name evidence="2" type="ORF">ENSA7_42430</name>
</gene>
<dbReference type="Gene3D" id="3.30.450.20">
    <property type="entry name" value="PAS domain"/>
    <property type="match status" value="1"/>
</dbReference>
<dbReference type="AlphaFoldDB" id="A0A2S9YLJ1"/>
<reference evidence="2 3" key="1">
    <citation type="submission" date="2018-03" db="EMBL/GenBank/DDBJ databases">
        <title>Draft Genome Sequences of the Obligatory Marine Myxobacteria Enhygromyxa salina SWB007.</title>
        <authorList>
            <person name="Poehlein A."/>
            <person name="Moghaddam J.A."/>
            <person name="Harms H."/>
            <person name="Alanjari M."/>
            <person name="Koenig G.M."/>
            <person name="Daniel R."/>
            <person name="Schaeberle T.F."/>
        </authorList>
    </citation>
    <scope>NUCLEOTIDE SEQUENCE [LARGE SCALE GENOMIC DNA]</scope>
    <source>
        <strain evidence="2 3">SWB007</strain>
    </source>
</reference>
<dbReference type="Gene3D" id="3.30.750.24">
    <property type="entry name" value="STAS domain"/>
    <property type="match status" value="1"/>
</dbReference>
<dbReference type="OrthoDB" id="5510121at2"/>
<dbReference type="PANTHER" id="PTHR33745">
    <property type="entry name" value="RSBT ANTAGONIST PROTEIN RSBS-RELATED"/>
    <property type="match status" value="1"/>
</dbReference>
<protein>
    <submittedName>
        <fullName evidence="2">RsbT co-antagonist protein RsbRA</fullName>
    </submittedName>
</protein>
<accession>A0A2S9YLJ1</accession>